<dbReference type="InterPro" id="IPR001254">
    <property type="entry name" value="Trypsin_dom"/>
</dbReference>
<dbReference type="PRINTS" id="PR00722">
    <property type="entry name" value="CHYMOTRYPSIN"/>
</dbReference>
<dbReference type="FunFam" id="2.40.10.10:FF:000166">
    <property type="entry name" value="Trypsin"/>
    <property type="match status" value="1"/>
</dbReference>
<proteinExistence type="predicted"/>
<dbReference type="GO" id="GO:0006508">
    <property type="term" value="P:proteolysis"/>
    <property type="evidence" value="ECO:0007669"/>
    <property type="project" value="UniProtKB-KW"/>
</dbReference>
<keyword evidence="2" id="KW-0378">Hydrolase</keyword>
<dbReference type="CDD" id="cd00190">
    <property type="entry name" value="Tryp_SPc"/>
    <property type="match status" value="1"/>
</dbReference>
<evidence type="ECO:0000256" key="4">
    <source>
        <dbReference type="ARBA" id="ARBA00023157"/>
    </source>
</evidence>
<evidence type="ECO:0000256" key="3">
    <source>
        <dbReference type="ARBA" id="ARBA00022825"/>
    </source>
</evidence>
<dbReference type="InterPro" id="IPR043504">
    <property type="entry name" value="Peptidase_S1_PA_chymotrypsin"/>
</dbReference>
<organism evidence="8 9">
    <name type="scientific">Cyprinus carpio</name>
    <name type="common">Common carp</name>
    <dbReference type="NCBI Taxonomy" id="7962"/>
    <lineage>
        <taxon>Eukaryota</taxon>
        <taxon>Metazoa</taxon>
        <taxon>Chordata</taxon>
        <taxon>Craniata</taxon>
        <taxon>Vertebrata</taxon>
        <taxon>Euteleostomi</taxon>
        <taxon>Actinopterygii</taxon>
        <taxon>Neopterygii</taxon>
        <taxon>Teleostei</taxon>
        <taxon>Ostariophysi</taxon>
        <taxon>Cypriniformes</taxon>
        <taxon>Cyprinidae</taxon>
        <taxon>Cyprininae</taxon>
        <taxon>Cyprinus</taxon>
    </lineage>
</organism>
<keyword evidence="1" id="KW-0645">Protease</keyword>
<dbReference type="PANTHER" id="PTHR24264">
    <property type="entry name" value="TRYPSIN-RELATED"/>
    <property type="match status" value="1"/>
</dbReference>
<name>A0A8C2AFN1_CYPCA</name>
<evidence type="ECO:0000256" key="5">
    <source>
        <dbReference type="ARBA" id="ARBA00036320"/>
    </source>
</evidence>
<dbReference type="PANTHER" id="PTHR24264:SF67">
    <property type="entry name" value="TRYPSIN-3-LIKE"/>
    <property type="match status" value="1"/>
</dbReference>
<dbReference type="AlphaFoldDB" id="A0A8C2AFN1"/>
<comment type="catalytic activity">
    <reaction evidence="5">
        <text>Preferential cleavage: Arg-|-Xaa, Lys-|-Xaa.</text>
        <dbReference type="EC" id="3.4.21.4"/>
    </reaction>
</comment>
<keyword evidence="4" id="KW-1015">Disulfide bond</keyword>
<dbReference type="EC" id="3.4.21.4" evidence="6"/>
<dbReference type="InterPro" id="IPR001314">
    <property type="entry name" value="Peptidase_S1A"/>
</dbReference>
<dbReference type="InterPro" id="IPR009003">
    <property type="entry name" value="Peptidase_S1_PA"/>
</dbReference>
<dbReference type="InterPro" id="IPR018114">
    <property type="entry name" value="TRYPSIN_HIS"/>
</dbReference>
<evidence type="ECO:0000256" key="2">
    <source>
        <dbReference type="ARBA" id="ARBA00022801"/>
    </source>
</evidence>
<dbReference type="SUPFAM" id="SSF50494">
    <property type="entry name" value="Trypsin-like serine proteases"/>
    <property type="match status" value="1"/>
</dbReference>
<dbReference type="GO" id="GO:0005615">
    <property type="term" value="C:extracellular space"/>
    <property type="evidence" value="ECO:0007669"/>
    <property type="project" value="TreeGrafter"/>
</dbReference>
<dbReference type="Ensembl" id="ENSCCRT00015108165.1">
    <property type="protein sequence ID" value="ENSCCRP00015104805.1"/>
    <property type="gene ID" value="ENSCCRG00015041820.1"/>
</dbReference>
<sequence>YIPVSNSHVAFWPQEVSYRGRIVGGYTPSPNSIKYIVSLQSSKGQHFCGGSLVHKSWVLTAAHCNIGCMMVVAGDYTLGAYEGTEQYSKPLSLNLHPQYNRSTNNADIMLIQLSAPIELNRNVSLAPLPKQNAGLLAGRVCQVSGWGSTSHSRGLTPLTLGNITTNMICDVGVLLFQGDSGGPLVCDGRVYGLVSWGNGCGDSRFPGVYTAVSRFRRWIDQTIYNPYSQCLKSAGLFSRED</sequence>
<evidence type="ECO:0000259" key="7">
    <source>
        <dbReference type="PROSITE" id="PS50240"/>
    </source>
</evidence>
<dbReference type="PROSITE" id="PS00134">
    <property type="entry name" value="TRYPSIN_HIS"/>
    <property type="match status" value="1"/>
</dbReference>
<dbReference type="PROSITE" id="PS50240">
    <property type="entry name" value="TRYPSIN_DOM"/>
    <property type="match status" value="1"/>
</dbReference>
<dbReference type="InterPro" id="IPR050127">
    <property type="entry name" value="Serine_Proteases_S1"/>
</dbReference>
<evidence type="ECO:0000313" key="9">
    <source>
        <dbReference type="Proteomes" id="UP000694700"/>
    </source>
</evidence>
<dbReference type="GO" id="GO:0004252">
    <property type="term" value="F:serine-type endopeptidase activity"/>
    <property type="evidence" value="ECO:0007669"/>
    <property type="project" value="UniProtKB-EC"/>
</dbReference>
<evidence type="ECO:0000256" key="6">
    <source>
        <dbReference type="ARBA" id="ARBA00038868"/>
    </source>
</evidence>
<dbReference type="Gene3D" id="2.40.10.10">
    <property type="entry name" value="Trypsin-like serine proteases"/>
    <property type="match status" value="3"/>
</dbReference>
<dbReference type="SMART" id="SM00020">
    <property type="entry name" value="Tryp_SPc"/>
    <property type="match status" value="1"/>
</dbReference>
<keyword evidence="3" id="KW-0720">Serine protease</keyword>
<evidence type="ECO:0000313" key="8">
    <source>
        <dbReference type="Ensembl" id="ENSCCRP00015104805.1"/>
    </source>
</evidence>
<evidence type="ECO:0000256" key="1">
    <source>
        <dbReference type="ARBA" id="ARBA00022670"/>
    </source>
</evidence>
<accession>A0A8C2AFN1</accession>
<reference evidence="8" key="1">
    <citation type="submission" date="2025-08" db="UniProtKB">
        <authorList>
            <consortium name="Ensembl"/>
        </authorList>
    </citation>
    <scope>IDENTIFICATION</scope>
</reference>
<protein>
    <recommendedName>
        <fullName evidence="6">trypsin</fullName>
        <ecNumber evidence="6">3.4.21.4</ecNumber>
    </recommendedName>
</protein>
<feature type="domain" description="Peptidase S1" evidence="7">
    <location>
        <begin position="22"/>
        <end position="224"/>
    </location>
</feature>
<dbReference type="Proteomes" id="UP000694700">
    <property type="component" value="Unplaced"/>
</dbReference>
<dbReference type="Pfam" id="PF00089">
    <property type="entry name" value="Trypsin"/>
    <property type="match status" value="1"/>
</dbReference>